<dbReference type="Proteomes" id="UP000190951">
    <property type="component" value="Chromosome"/>
</dbReference>
<dbReference type="STRING" id="84029.CROST_19490"/>
<keyword evidence="3" id="KW-1003">Cell membrane</keyword>
<dbReference type="RefSeq" id="WP_077832025.1">
    <property type="nucleotide sequence ID" value="NZ_CP096983.1"/>
</dbReference>
<dbReference type="GO" id="GO:0016413">
    <property type="term" value="F:O-acetyltransferase activity"/>
    <property type="evidence" value="ECO:0007669"/>
    <property type="project" value="TreeGrafter"/>
</dbReference>
<keyword evidence="4" id="KW-0812">Transmembrane</keyword>
<dbReference type="PANTHER" id="PTHR40074:SF2">
    <property type="entry name" value="O-ACETYLTRANSFERASE WECH"/>
    <property type="match status" value="1"/>
</dbReference>
<dbReference type="AlphaFoldDB" id="A0A1S8L7D2"/>
<evidence type="ECO:0000256" key="1">
    <source>
        <dbReference type="ARBA" id="ARBA00004651"/>
    </source>
</evidence>
<evidence type="ECO:0000256" key="2">
    <source>
        <dbReference type="ARBA" id="ARBA00007400"/>
    </source>
</evidence>
<keyword evidence="6" id="KW-0472">Membrane</keyword>
<comment type="similarity">
    <text evidence="2">Belongs to the acyltransferase 3 family.</text>
</comment>
<protein>
    <submittedName>
        <fullName evidence="7">Uncharacterized protein</fullName>
    </submittedName>
</protein>
<accession>A0A1S8L7D2</accession>
<keyword evidence="8" id="KW-1185">Reference proteome</keyword>
<keyword evidence="5" id="KW-1133">Transmembrane helix</keyword>
<dbReference type="GO" id="GO:0005886">
    <property type="term" value="C:plasma membrane"/>
    <property type="evidence" value="ECO:0007669"/>
    <property type="project" value="UniProtKB-SubCell"/>
</dbReference>
<evidence type="ECO:0000313" key="7">
    <source>
        <dbReference type="EMBL" id="URZ12154.1"/>
    </source>
</evidence>
<reference evidence="7 8" key="1">
    <citation type="submission" date="2022-04" db="EMBL/GenBank/DDBJ databases">
        <title>Genome sequence of C. roseum typestrain.</title>
        <authorList>
            <person name="Poehlein A."/>
            <person name="Schoch T."/>
            <person name="Duerre P."/>
            <person name="Daniel R."/>
        </authorList>
    </citation>
    <scope>NUCLEOTIDE SEQUENCE [LARGE SCALE GENOMIC DNA]</scope>
    <source>
        <strain evidence="7 8">DSM 7320</strain>
    </source>
</reference>
<name>A0A1S8L7D2_9CLOT</name>
<proteinExistence type="inferred from homology"/>
<dbReference type="PANTHER" id="PTHR40074">
    <property type="entry name" value="O-ACETYLTRANSFERASE WECH"/>
    <property type="match status" value="1"/>
</dbReference>
<sequence>MSSLTFKLIFSYRIFIYLLVFILFPILLFYKSSISRVKQYNDEFLSKKSTDCIKGLSILVIILHHISLKMQPIGFMAIYTCFGHIAVSTFLFFSGYGLMVSKLRKENYLKNFFSKRLSKVYLPFVIINGITIVIAALVLHAKFNLKDVLLYLSGIQLIDSTQWFVIAILVFYLCFYICFKFFKPIIAQHILLFLTFVYFFFMIFTGFREWWFNTAFSFPIGVYVAINYTTISNFLKKNYILTLIPTLIGFLVFFALAHMIPSSIMPLYQTITSVIFVLLVLLFLLKFKISSPPLLFIGAISYEMYLVHMKVLVAYFTAVHIKGSYSVYLYLVLVVLISFAFNKLFNLSKNKKVKVT</sequence>
<comment type="subcellular location">
    <subcellularLocation>
        <location evidence="1">Cell membrane</location>
        <topology evidence="1">Multi-pass membrane protein</topology>
    </subcellularLocation>
</comment>
<gene>
    <name evidence="7" type="ORF">CROST_028710</name>
</gene>
<dbReference type="GO" id="GO:0009246">
    <property type="term" value="P:enterobacterial common antigen biosynthetic process"/>
    <property type="evidence" value="ECO:0007669"/>
    <property type="project" value="TreeGrafter"/>
</dbReference>
<organism evidence="7 8">
    <name type="scientific">Clostridium felsineum</name>
    <dbReference type="NCBI Taxonomy" id="36839"/>
    <lineage>
        <taxon>Bacteria</taxon>
        <taxon>Bacillati</taxon>
        <taxon>Bacillota</taxon>
        <taxon>Clostridia</taxon>
        <taxon>Eubacteriales</taxon>
        <taxon>Clostridiaceae</taxon>
        <taxon>Clostridium</taxon>
    </lineage>
</organism>
<evidence type="ECO:0000256" key="3">
    <source>
        <dbReference type="ARBA" id="ARBA00022475"/>
    </source>
</evidence>
<evidence type="ECO:0000256" key="4">
    <source>
        <dbReference type="ARBA" id="ARBA00022692"/>
    </source>
</evidence>
<dbReference type="Pfam" id="PF01757">
    <property type="entry name" value="Acyl_transf_3"/>
    <property type="match status" value="1"/>
</dbReference>
<dbReference type="InterPro" id="IPR002656">
    <property type="entry name" value="Acyl_transf_3_dom"/>
</dbReference>
<evidence type="ECO:0000256" key="6">
    <source>
        <dbReference type="ARBA" id="ARBA00023136"/>
    </source>
</evidence>
<evidence type="ECO:0000256" key="5">
    <source>
        <dbReference type="ARBA" id="ARBA00022989"/>
    </source>
</evidence>
<dbReference type="EMBL" id="CP096983">
    <property type="protein sequence ID" value="URZ12154.1"/>
    <property type="molecule type" value="Genomic_DNA"/>
</dbReference>
<dbReference type="KEGG" id="crw:CROST_028710"/>
<evidence type="ECO:0000313" key="8">
    <source>
        <dbReference type="Proteomes" id="UP000190951"/>
    </source>
</evidence>